<dbReference type="Gene3D" id="3.30.2300.10">
    <property type="entry name" value="THUMP superfamily"/>
    <property type="match status" value="1"/>
</dbReference>
<dbReference type="GO" id="GO:0003723">
    <property type="term" value="F:RNA binding"/>
    <property type="evidence" value="ECO:0007669"/>
    <property type="project" value="UniProtKB-UniRule"/>
</dbReference>
<dbReference type="KEGG" id="tpe:Tpen_0214"/>
<keyword evidence="1" id="KW-0694">RNA-binding</keyword>
<dbReference type="eggNOG" id="arCOG00084">
    <property type="taxonomic scope" value="Archaea"/>
</dbReference>
<dbReference type="PROSITE" id="PS51165">
    <property type="entry name" value="THUMP"/>
    <property type="match status" value="1"/>
</dbReference>
<proteinExistence type="predicted"/>
<organism evidence="3 4">
    <name type="scientific">Thermofilum pendens (strain DSM 2475 / Hrk 5)</name>
    <dbReference type="NCBI Taxonomy" id="368408"/>
    <lineage>
        <taxon>Archaea</taxon>
        <taxon>Thermoproteota</taxon>
        <taxon>Thermoprotei</taxon>
        <taxon>Thermofilales</taxon>
        <taxon>Thermofilaceae</taxon>
        <taxon>Thermofilum</taxon>
    </lineage>
</organism>
<dbReference type="Proteomes" id="UP000000641">
    <property type="component" value="Chromosome"/>
</dbReference>
<feature type="domain" description="THUMP" evidence="2">
    <location>
        <begin position="63"/>
        <end position="162"/>
    </location>
</feature>
<dbReference type="InterPro" id="IPR040183">
    <property type="entry name" value="THUMPD1-like"/>
</dbReference>
<evidence type="ECO:0000313" key="4">
    <source>
        <dbReference type="Proteomes" id="UP000000641"/>
    </source>
</evidence>
<name>A1RWP4_THEPD</name>
<accession>A1RWP4</accession>
<protein>
    <submittedName>
        <fullName evidence="3">THUMP domain protein</fullName>
    </submittedName>
</protein>
<dbReference type="Pfam" id="PF02926">
    <property type="entry name" value="THUMP"/>
    <property type="match status" value="1"/>
</dbReference>
<evidence type="ECO:0000313" key="3">
    <source>
        <dbReference type="EMBL" id="ABL77624.1"/>
    </source>
</evidence>
<keyword evidence="4" id="KW-1185">Reference proteome</keyword>
<evidence type="ECO:0000259" key="2">
    <source>
        <dbReference type="PROSITE" id="PS51165"/>
    </source>
</evidence>
<sequence length="190" mass="21660">MLGEFNLVVSTYRQRENDCISELWFFAKELGDSRLDASKTGLPSLVVAKTSLDPEDFVAKAREKIEENPWYFRYILKITPIQVTVDADIQQIVEAALRLSSSRLNPGETFKVEAHIRLSELRREDIIREIASRITNKVNLDNPDKIVLVEVIGDRAGVSVIPPSMILSVERARREAKARKHQSERLDLES</sequence>
<dbReference type="GO" id="GO:0006400">
    <property type="term" value="P:tRNA modification"/>
    <property type="evidence" value="ECO:0007669"/>
    <property type="project" value="InterPro"/>
</dbReference>
<dbReference type="HOGENOM" id="CLU_097042_0_0_2"/>
<dbReference type="EnsemblBacteria" id="ABL77624">
    <property type="protein sequence ID" value="ABL77624"/>
    <property type="gene ID" value="Tpen_0214"/>
</dbReference>
<dbReference type="PANTHER" id="PTHR13452:SF10">
    <property type="entry name" value="THUMP DOMAIN-CONTAINING PROTEIN 1"/>
    <property type="match status" value="1"/>
</dbReference>
<dbReference type="AlphaFoldDB" id="A1RWP4"/>
<dbReference type="CDD" id="cd11717">
    <property type="entry name" value="THUMP_THUMPD1_like"/>
    <property type="match status" value="1"/>
</dbReference>
<dbReference type="PANTHER" id="PTHR13452">
    <property type="entry name" value="THUMP DOMAIN CONTAINING PROTEIN 1-RELATED"/>
    <property type="match status" value="1"/>
</dbReference>
<dbReference type="InterPro" id="IPR004114">
    <property type="entry name" value="THUMP_dom"/>
</dbReference>
<reference evidence="4" key="1">
    <citation type="journal article" date="2008" name="J. Bacteriol.">
        <title>Genome sequence of Thermofilum pendens reveals an exceptional loss of biosynthetic pathways without genome reduction.</title>
        <authorList>
            <person name="Anderson I."/>
            <person name="Rodriguez J."/>
            <person name="Susanti D."/>
            <person name="Porat I."/>
            <person name="Reich C."/>
            <person name="Ulrich L.E."/>
            <person name="Elkins J.G."/>
            <person name="Mavromatis K."/>
            <person name="Lykidis A."/>
            <person name="Kim E."/>
            <person name="Thompson L.S."/>
            <person name="Nolan M."/>
            <person name="Land M."/>
            <person name="Copeland A."/>
            <person name="Lapidus A."/>
            <person name="Lucas S."/>
            <person name="Detter C."/>
            <person name="Zhulin I.B."/>
            <person name="Olsen G.J."/>
            <person name="Whitman W."/>
            <person name="Mukhopadhyay B."/>
            <person name="Bristow J."/>
            <person name="Kyrpides N."/>
        </authorList>
    </citation>
    <scope>NUCLEOTIDE SEQUENCE [LARGE SCALE GENOMIC DNA]</scope>
    <source>
        <strain evidence="4">DSM 2475 / Hrk 5</strain>
    </source>
</reference>
<dbReference type="SMART" id="SM00981">
    <property type="entry name" value="THUMP"/>
    <property type="match status" value="1"/>
</dbReference>
<dbReference type="GeneID" id="4601807"/>
<gene>
    <name evidence="3" type="ordered locus">Tpen_0214</name>
</gene>
<dbReference type="OrthoDB" id="26307at2157"/>
<dbReference type="RefSeq" id="WP_011751889.1">
    <property type="nucleotide sequence ID" value="NC_008698.1"/>
</dbReference>
<dbReference type="SUPFAM" id="SSF143437">
    <property type="entry name" value="THUMP domain-like"/>
    <property type="match status" value="1"/>
</dbReference>
<dbReference type="STRING" id="368408.Tpen_0214"/>
<dbReference type="EMBL" id="CP000505">
    <property type="protein sequence ID" value="ABL77624.1"/>
    <property type="molecule type" value="Genomic_DNA"/>
</dbReference>
<evidence type="ECO:0000256" key="1">
    <source>
        <dbReference type="PROSITE-ProRule" id="PRU00529"/>
    </source>
</evidence>